<accession>A0AAN6YLS5</accession>
<evidence type="ECO:0000256" key="1">
    <source>
        <dbReference type="SAM" id="Phobius"/>
    </source>
</evidence>
<protein>
    <submittedName>
        <fullName evidence="2">Uncharacterized protein</fullName>
    </submittedName>
</protein>
<evidence type="ECO:0000313" key="3">
    <source>
        <dbReference type="Proteomes" id="UP001301958"/>
    </source>
</evidence>
<name>A0AAN6YLS5_9PEZI</name>
<keyword evidence="1" id="KW-0472">Membrane</keyword>
<sequence>MMPVSWKLASLSSDSRQRKQPFLFFSSFLLDDNPLYQWRGRSIFSLIFHDLGCFMYYLQVYLPWKVFSFFSFTFFLHFFSSLFFFTVFLHFVSLFFFTVFLHCFSSLFFFTVFLHCFSSLCFTVFLHCFSLCFPSFSGAGVYCSAGPHAHFPSNTALTPLIPSSATIWLKWHKVSTAYKKLFDRLICVSSFFLFPLTPSINSTKIHQRNEDPSAHSPQ</sequence>
<feature type="transmembrane region" description="Helical" evidence="1">
    <location>
        <begin position="107"/>
        <end position="126"/>
    </location>
</feature>
<organism evidence="2 3">
    <name type="scientific">Podospora fimiseda</name>
    <dbReference type="NCBI Taxonomy" id="252190"/>
    <lineage>
        <taxon>Eukaryota</taxon>
        <taxon>Fungi</taxon>
        <taxon>Dikarya</taxon>
        <taxon>Ascomycota</taxon>
        <taxon>Pezizomycotina</taxon>
        <taxon>Sordariomycetes</taxon>
        <taxon>Sordariomycetidae</taxon>
        <taxon>Sordariales</taxon>
        <taxon>Podosporaceae</taxon>
        <taxon>Podospora</taxon>
    </lineage>
</organism>
<evidence type="ECO:0000313" key="2">
    <source>
        <dbReference type="EMBL" id="KAK4221459.1"/>
    </source>
</evidence>
<feature type="transmembrane region" description="Helical" evidence="1">
    <location>
        <begin position="74"/>
        <end position="100"/>
    </location>
</feature>
<keyword evidence="1" id="KW-1133">Transmembrane helix</keyword>
<keyword evidence="1" id="KW-0812">Transmembrane</keyword>
<reference evidence="2" key="2">
    <citation type="submission" date="2023-05" db="EMBL/GenBank/DDBJ databases">
        <authorList>
            <consortium name="Lawrence Berkeley National Laboratory"/>
            <person name="Steindorff A."/>
            <person name="Hensen N."/>
            <person name="Bonometti L."/>
            <person name="Westerberg I."/>
            <person name="Brannstrom I.O."/>
            <person name="Guillou S."/>
            <person name="Cros-Aarteil S."/>
            <person name="Calhoun S."/>
            <person name="Haridas S."/>
            <person name="Kuo A."/>
            <person name="Mondo S."/>
            <person name="Pangilinan J."/>
            <person name="Riley R."/>
            <person name="Labutti K."/>
            <person name="Andreopoulos B."/>
            <person name="Lipzen A."/>
            <person name="Chen C."/>
            <person name="Yanf M."/>
            <person name="Daum C."/>
            <person name="Ng V."/>
            <person name="Clum A."/>
            <person name="Ohm R."/>
            <person name="Martin F."/>
            <person name="Silar P."/>
            <person name="Natvig D."/>
            <person name="Lalanne C."/>
            <person name="Gautier V."/>
            <person name="Ament-Velasquez S.L."/>
            <person name="Kruys A."/>
            <person name="Hutchinson M.I."/>
            <person name="Powell A.J."/>
            <person name="Barry K."/>
            <person name="Miller A.N."/>
            <person name="Grigoriev I.V."/>
            <person name="Debuchy R."/>
            <person name="Gladieux P."/>
            <person name="Thoren M.H."/>
            <person name="Johannesson H."/>
        </authorList>
    </citation>
    <scope>NUCLEOTIDE SEQUENCE</scope>
    <source>
        <strain evidence="2">CBS 990.96</strain>
    </source>
</reference>
<reference evidence="2" key="1">
    <citation type="journal article" date="2023" name="Mol. Phylogenet. Evol.">
        <title>Genome-scale phylogeny and comparative genomics of the fungal order Sordariales.</title>
        <authorList>
            <person name="Hensen N."/>
            <person name="Bonometti L."/>
            <person name="Westerberg I."/>
            <person name="Brannstrom I.O."/>
            <person name="Guillou S."/>
            <person name="Cros-Aarteil S."/>
            <person name="Calhoun S."/>
            <person name="Haridas S."/>
            <person name="Kuo A."/>
            <person name="Mondo S."/>
            <person name="Pangilinan J."/>
            <person name="Riley R."/>
            <person name="LaButti K."/>
            <person name="Andreopoulos B."/>
            <person name="Lipzen A."/>
            <person name="Chen C."/>
            <person name="Yan M."/>
            <person name="Daum C."/>
            <person name="Ng V."/>
            <person name="Clum A."/>
            <person name="Steindorff A."/>
            <person name="Ohm R.A."/>
            <person name="Martin F."/>
            <person name="Silar P."/>
            <person name="Natvig D.O."/>
            <person name="Lalanne C."/>
            <person name="Gautier V."/>
            <person name="Ament-Velasquez S.L."/>
            <person name="Kruys A."/>
            <person name="Hutchinson M.I."/>
            <person name="Powell A.J."/>
            <person name="Barry K."/>
            <person name="Miller A.N."/>
            <person name="Grigoriev I.V."/>
            <person name="Debuchy R."/>
            <person name="Gladieux P."/>
            <person name="Hiltunen Thoren M."/>
            <person name="Johannesson H."/>
        </authorList>
    </citation>
    <scope>NUCLEOTIDE SEQUENCE</scope>
    <source>
        <strain evidence="2">CBS 990.96</strain>
    </source>
</reference>
<comment type="caution">
    <text evidence="2">The sequence shown here is derived from an EMBL/GenBank/DDBJ whole genome shotgun (WGS) entry which is preliminary data.</text>
</comment>
<dbReference type="EMBL" id="MU865545">
    <property type="protein sequence ID" value="KAK4221459.1"/>
    <property type="molecule type" value="Genomic_DNA"/>
</dbReference>
<gene>
    <name evidence="2" type="ORF">QBC38DRAFT_126295</name>
</gene>
<keyword evidence="3" id="KW-1185">Reference proteome</keyword>
<dbReference type="AlphaFoldDB" id="A0AAN6YLS5"/>
<proteinExistence type="predicted"/>
<dbReference type="Proteomes" id="UP001301958">
    <property type="component" value="Unassembled WGS sequence"/>
</dbReference>
<feature type="transmembrane region" description="Helical" evidence="1">
    <location>
        <begin position="43"/>
        <end position="62"/>
    </location>
</feature>